<feature type="domain" description="PAC" evidence="4">
    <location>
        <begin position="233"/>
        <end position="284"/>
    </location>
</feature>
<dbReference type="CDD" id="cd00130">
    <property type="entry name" value="PAS"/>
    <property type="match status" value="1"/>
</dbReference>
<dbReference type="PANTHER" id="PTHR44757:SF2">
    <property type="entry name" value="BIOFILM ARCHITECTURE MAINTENANCE PROTEIN MBAA"/>
    <property type="match status" value="1"/>
</dbReference>
<feature type="modified residue" description="4-aspartylphosphate" evidence="1">
    <location>
        <position position="776"/>
    </location>
</feature>
<dbReference type="SUPFAM" id="SSF55073">
    <property type="entry name" value="Nucleotide cyclase"/>
    <property type="match status" value="1"/>
</dbReference>
<dbReference type="Gene3D" id="3.40.50.2300">
    <property type="match status" value="2"/>
</dbReference>
<dbReference type="InterPro" id="IPR000014">
    <property type="entry name" value="PAS"/>
</dbReference>
<dbReference type="InterPro" id="IPR001789">
    <property type="entry name" value="Sig_transdc_resp-reg_receiver"/>
</dbReference>
<dbReference type="InterPro" id="IPR035919">
    <property type="entry name" value="EAL_sf"/>
</dbReference>
<dbReference type="Gene3D" id="3.30.450.20">
    <property type="entry name" value="PAS domain"/>
    <property type="match status" value="1"/>
</dbReference>
<dbReference type="CDD" id="cd17569">
    <property type="entry name" value="REC_HupR-like"/>
    <property type="match status" value="1"/>
</dbReference>
<organism evidence="7 8">
    <name type="scientific">Methylomonas rapida</name>
    <dbReference type="NCBI Taxonomy" id="2963939"/>
    <lineage>
        <taxon>Bacteria</taxon>
        <taxon>Pseudomonadati</taxon>
        <taxon>Pseudomonadota</taxon>
        <taxon>Gammaproteobacteria</taxon>
        <taxon>Methylococcales</taxon>
        <taxon>Methylococcaceae</taxon>
        <taxon>Methylomonas</taxon>
    </lineage>
</organism>
<dbReference type="CDD" id="cd19920">
    <property type="entry name" value="REC_PA4781-like"/>
    <property type="match status" value="1"/>
</dbReference>
<dbReference type="RefSeq" id="WP_255187265.1">
    <property type="nucleotide sequence ID" value="NZ_CP113517.1"/>
</dbReference>
<feature type="domain" description="Response regulatory" evidence="2">
    <location>
        <begin position="727"/>
        <end position="842"/>
    </location>
</feature>
<dbReference type="InterPro" id="IPR000700">
    <property type="entry name" value="PAS-assoc_C"/>
</dbReference>
<dbReference type="InterPro" id="IPR052155">
    <property type="entry name" value="Biofilm_reg_signaling"/>
</dbReference>
<dbReference type="Pfam" id="PF00563">
    <property type="entry name" value="EAL"/>
    <property type="match status" value="1"/>
</dbReference>
<dbReference type="SMART" id="SM00052">
    <property type="entry name" value="EAL"/>
    <property type="match status" value="1"/>
</dbReference>
<gene>
    <name evidence="7" type="ORF">NM686_007565</name>
</gene>
<dbReference type="InterPro" id="IPR029787">
    <property type="entry name" value="Nucleotide_cyclase"/>
</dbReference>
<dbReference type="InterPro" id="IPR011006">
    <property type="entry name" value="CheY-like_superfamily"/>
</dbReference>
<feature type="domain" description="Response regulatory" evidence="2">
    <location>
        <begin position="15"/>
        <end position="131"/>
    </location>
</feature>
<evidence type="ECO:0000259" key="3">
    <source>
        <dbReference type="PROSITE" id="PS50112"/>
    </source>
</evidence>
<evidence type="ECO:0000259" key="6">
    <source>
        <dbReference type="PROSITE" id="PS50887"/>
    </source>
</evidence>
<dbReference type="NCBIfam" id="TIGR00254">
    <property type="entry name" value="GGDEF"/>
    <property type="match status" value="1"/>
</dbReference>
<dbReference type="SUPFAM" id="SSF141868">
    <property type="entry name" value="EAL domain-like"/>
    <property type="match status" value="1"/>
</dbReference>
<dbReference type="Pfam" id="PF13426">
    <property type="entry name" value="PAS_9"/>
    <property type="match status" value="1"/>
</dbReference>
<dbReference type="InterPro" id="IPR000160">
    <property type="entry name" value="GGDEF_dom"/>
</dbReference>
<dbReference type="PROSITE" id="PS50883">
    <property type="entry name" value="EAL"/>
    <property type="match status" value="1"/>
</dbReference>
<dbReference type="SUPFAM" id="SSF52172">
    <property type="entry name" value="CheY-like"/>
    <property type="match status" value="2"/>
</dbReference>
<protein>
    <submittedName>
        <fullName evidence="7">EAL domain-containing protein</fullName>
    </submittedName>
</protein>
<dbReference type="SMART" id="SM00448">
    <property type="entry name" value="REC"/>
    <property type="match status" value="2"/>
</dbReference>
<dbReference type="PROSITE" id="PS50112">
    <property type="entry name" value="PAS"/>
    <property type="match status" value="1"/>
</dbReference>
<keyword evidence="8" id="KW-1185">Reference proteome</keyword>
<dbReference type="SMART" id="SM00086">
    <property type="entry name" value="PAC"/>
    <property type="match status" value="1"/>
</dbReference>
<evidence type="ECO:0000256" key="1">
    <source>
        <dbReference type="PROSITE-ProRule" id="PRU00169"/>
    </source>
</evidence>
<dbReference type="PROSITE" id="PS50113">
    <property type="entry name" value="PAC"/>
    <property type="match status" value="1"/>
</dbReference>
<feature type="domain" description="PAS" evidence="3">
    <location>
        <begin position="154"/>
        <end position="199"/>
    </location>
</feature>
<dbReference type="InterPro" id="IPR001633">
    <property type="entry name" value="EAL_dom"/>
</dbReference>
<evidence type="ECO:0000259" key="2">
    <source>
        <dbReference type="PROSITE" id="PS50110"/>
    </source>
</evidence>
<evidence type="ECO:0000313" key="7">
    <source>
        <dbReference type="EMBL" id="WAR46364.1"/>
    </source>
</evidence>
<dbReference type="InterPro" id="IPR001610">
    <property type="entry name" value="PAC"/>
</dbReference>
<dbReference type="Pfam" id="PF00990">
    <property type="entry name" value="GGDEF"/>
    <property type="match status" value="1"/>
</dbReference>
<reference evidence="7" key="1">
    <citation type="submission" date="2022-11" db="EMBL/GenBank/DDBJ databases">
        <title>Methylomonas rapida sp. nov., Carotenoid-Producing Obligate Methanotrophs with High Growth Characteristics and Biotechnological Potential.</title>
        <authorList>
            <person name="Tikhonova E.N."/>
            <person name="Suleimanov R.Z."/>
            <person name="Miroshnikov K."/>
            <person name="Oshkin I.Y."/>
            <person name="Belova S.E."/>
            <person name="Danilova O.V."/>
            <person name="Ashikhmin A."/>
            <person name="Konopkin A."/>
            <person name="But S.Y."/>
            <person name="Khmelenina V.N."/>
            <person name="Kuznetsov N."/>
            <person name="Pimenov N.V."/>
            <person name="Dedysh S.N."/>
        </authorList>
    </citation>
    <scope>NUCLEOTIDE SEQUENCE</scope>
    <source>
        <strain evidence="7">MP1</strain>
    </source>
</reference>
<dbReference type="PROSITE" id="PS50110">
    <property type="entry name" value="RESPONSE_REGULATORY"/>
    <property type="match status" value="2"/>
</dbReference>
<dbReference type="CDD" id="cd01948">
    <property type="entry name" value="EAL"/>
    <property type="match status" value="1"/>
</dbReference>
<name>A0ABY7GPD4_9GAMM</name>
<dbReference type="Gene3D" id="3.30.70.270">
    <property type="match status" value="1"/>
</dbReference>
<feature type="modified residue" description="4-aspartylphosphate" evidence="1">
    <location>
        <position position="64"/>
    </location>
</feature>
<dbReference type="SMART" id="SM00091">
    <property type="entry name" value="PAS"/>
    <property type="match status" value="1"/>
</dbReference>
<dbReference type="SMART" id="SM00267">
    <property type="entry name" value="GGDEF"/>
    <property type="match status" value="1"/>
</dbReference>
<dbReference type="Pfam" id="PF00072">
    <property type="entry name" value="Response_reg"/>
    <property type="match status" value="2"/>
</dbReference>
<dbReference type="NCBIfam" id="TIGR00229">
    <property type="entry name" value="sensory_box"/>
    <property type="match status" value="1"/>
</dbReference>
<accession>A0ABY7GPD4</accession>
<dbReference type="PROSITE" id="PS50887">
    <property type="entry name" value="GGDEF"/>
    <property type="match status" value="1"/>
</dbReference>
<dbReference type="SUPFAM" id="SSF55785">
    <property type="entry name" value="PYP-like sensor domain (PAS domain)"/>
    <property type="match status" value="1"/>
</dbReference>
<evidence type="ECO:0000259" key="5">
    <source>
        <dbReference type="PROSITE" id="PS50883"/>
    </source>
</evidence>
<evidence type="ECO:0000259" key="4">
    <source>
        <dbReference type="PROSITE" id="PS50113"/>
    </source>
</evidence>
<dbReference type="CDD" id="cd01949">
    <property type="entry name" value="GGDEF"/>
    <property type="match status" value="1"/>
</dbReference>
<feature type="domain" description="EAL" evidence="5">
    <location>
        <begin position="459"/>
        <end position="713"/>
    </location>
</feature>
<dbReference type="InterPro" id="IPR043128">
    <property type="entry name" value="Rev_trsase/Diguanyl_cyclase"/>
</dbReference>
<sequence>MHNRLNQAMDKTGNTILIVDDTAENLAILSELLLPSYQVLAANSGRRALELALADPSPDLILLDVMMPEMDGYTVLSHLKQNPKTQDIPVIFVTAMDSDEDEQRGLDLGAADYLTKPLRPPIVLTRVRIQLELKEARDRLRDQNACLEAEVARRAADNELILASAGEGIYGMDANGKIIFINPAAVAMLGYENAELVGREACTSLHRSRTDGSPYLAEDCPLHTVLMARLAIRNKECLLWRKDGSPLPVELSCMPMHREGKLFGAVVTFMDITERKSYMAQLERQSNYDELTGLPNRNLLRDRLAHAIARGRQNDSTLAVLVLDLDRFKEVNDTLGRAAGDQALQWVANRLQEISQAVDTLARVTSDEFVILVSNGESAAQPVTRLAQTMLEILLRPQSINEHEFVLSASIGIAVFPKDGDDGETLLQNATAAMYRVKAAGGGNFRFYAAEMNASSLDRLDMTNDLRRALERDELVLYYQPQLSLRNGDIIGCEALVRWRHPRRGLLPPGQFIPLAEDTGLIVAVGEWVLRSACLQNKAWQNAGLPIVTMSVNVSAHQFASKNLVERVAAILQESRIDPNTLELELTESAVMSDADEFVQATDSLKGLHISLAIDDFGTGFSSLSYLKRFAIDRLKIDISFVRDITQDPNSASIAQAIISMAHSLKLSVIAEGVETEAQLNFLRKRGCDDIQGFYFSKPVPAAEFEQMLRERRQLVLPPGAELPERTVLVVDDEPNILASVRRLLRREGCRILTAETGLAGLEQMALHNVGVVIADSRMPAMGGAEFLGKVRTMYPDTVRIVLSGYTDLKAVTHAVNTGELYKFIAKPWNDDELVTIVRDAFLHYESRLSRQRGNIG</sequence>
<evidence type="ECO:0000313" key="8">
    <source>
        <dbReference type="Proteomes" id="UP001162780"/>
    </source>
</evidence>
<keyword evidence="1" id="KW-0597">Phosphoprotein</keyword>
<dbReference type="InterPro" id="IPR035965">
    <property type="entry name" value="PAS-like_dom_sf"/>
</dbReference>
<dbReference type="EMBL" id="CP113517">
    <property type="protein sequence ID" value="WAR46364.1"/>
    <property type="molecule type" value="Genomic_DNA"/>
</dbReference>
<dbReference type="Gene3D" id="3.20.20.450">
    <property type="entry name" value="EAL domain"/>
    <property type="match status" value="1"/>
</dbReference>
<dbReference type="Proteomes" id="UP001162780">
    <property type="component" value="Chromosome"/>
</dbReference>
<dbReference type="PANTHER" id="PTHR44757">
    <property type="entry name" value="DIGUANYLATE CYCLASE DGCP"/>
    <property type="match status" value="1"/>
</dbReference>
<proteinExistence type="predicted"/>
<feature type="domain" description="GGDEF" evidence="6">
    <location>
        <begin position="316"/>
        <end position="450"/>
    </location>
</feature>